<evidence type="ECO:0000256" key="9">
    <source>
        <dbReference type="ARBA" id="ARBA00022516"/>
    </source>
</evidence>
<dbReference type="InterPro" id="IPR004552">
    <property type="entry name" value="AGP_acyltrans"/>
</dbReference>
<keyword evidence="10" id="KW-0997">Cell inner membrane</keyword>
<dbReference type="HOGENOM" id="CLU_027938_6_3_7"/>
<keyword evidence="16 18" id="KW-0012">Acyltransferase</keyword>
<evidence type="ECO:0000256" key="12">
    <source>
        <dbReference type="ARBA" id="ARBA00023098"/>
    </source>
</evidence>
<comment type="pathway">
    <text evidence="4">Lipid metabolism.</text>
</comment>
<evidence type="ECO:0000256" key="18">
    <source>
        <dbReference type="RuleBase" id="RU361267"/>
    </source>
</evidence>
<comment type="subcellular location">
    <subcellularLocation>
        <location evidence="2">Cell inner membrane</location>
        <topology evidence="2">Peripheral membrane protein</topology>
    </subcellularLocation>
</comment>
<dbReference type="Pfam" id="PF01553">
    <property type="entry name" value="Acyltransferase"/>
    <property type="match status" value="1"/>
</dbReference>
<feature type="domain" description="Phospholipid/glycerol acyltransferase" evidence="19">
    <location>
        <begin position="71"/>
        <end position="185"/>
    </location>
</feature>
<gene>
    <name evidence="20" type="ordered locus">MYSTI_06170</name>
</gene>
<dbReference type="Proteomes" id="UP000011131">
    <property type="component" value="Chromosome"/>
</dbReference>
<dbReference type="UniPathway" id="UPA00557">
    <property type="reaction ID" value="UER00613"/>
</dbReference>
<evidence type="ECO:0000256" key="3">
    <source>
        <dbReference type="ARBA" id="ARBA00004728"/>
    </source>
</evidence>
<evidence type="ECO:0000256" key="7">
    <source>
        <dbReference type="ARBA" id="ARBA00016139"/>
    </source>
</evidence>
<keyword evidence="15 18" id="KW-1208">Phospholipid metabolism</keyword>
<dbReference type="GO" id="GO:0005886">
    <property type="term" value="C:plasma membrane"/>
    <property type="evidence" value="ECO:0007669"/>
    <property type="project" value="UniProtKB-SubCell"/>
</dbReference>
<dbReference type="GO" id="GO:0006654">
    <property type="term" value="P:phosphatidic acid biosynthetic process"/>
    <property type="evidence" value="ECO:0007669"/>
    <property type="project" value="TreeGrafter"/>
</dbReference>
<evidence type="ECO:0000313" key="21">
    <source>
        <dbReference type="Proteomes" id="UP000011131"/>
    </source>
</evidence>
<comment type="pathway">
    <text evidence="3">Phospholipid metabolism; CDP-diacylglycerol biosynthesis; CDP-diacylglycerol from sn-glycerol 3-phosphate: step 2/3.</text>
</comment>
<comment type="similarity">
    <text evidence="5 18">Belongs to the 1-acyl-sn-glycerol-3-phosphate acyltransferase family.</text>
</comment>
<name>L7UHG8_MYXSD</name>
<dbReference type="PANTHER" id="PTHR10434">
    <property type="entry name" value="1-ACYL-SN-GLYCEROL-3-PHOSPHATE ACYLTRANSFERASE"/>
    <property type="match status" value="1"/>
</dbReference>
<evidence type="ECO:0000256" key="5">
    <source>
        <dbReference type="ARBA" id="ARBA00008655"/>
    </source>
</evidence>
<evidence type="ECO:0000256" key="17">
    <source>
        <dbReference type="ARBA" id="ARBA00037183"/>
    </source>
</evidence>
<keyword evidence="11 18" id="KW-0808">Transferase</keyword>
<dbReference type="EMBL" id="CP004025">
    <property type="protein sequence ID" value="AGC47443.1"/>
    <property type="molecule type" value="Genomic_DNA"/>
</dbReference>
<evidence type="ECO:0000256" key="14">
    <source>
        <dbReference type="ARBA" id="ARBA00023209"/>
    </source>
</evidence>
<dbReference type="InterPro" id="IPR002123">
    <property type="entry name" value="Plipid/glycerol_acylTrfase"/>
</dbReference>
<dbReference type="NCBIfam" id="TIGR00530">
    <property type="entry name" value="AGP_acyltrn"/>
    <property type="match status" value="1"/>
</dbReference>
<organism evidence="20 21">
    <name type="scientific">Myxococcus stipitatus (strain DSM 14675 / JCM 12634 / Mx s8)</name>
    <dbReference type="NCBI Taxonomy" id="1278073"/>
    <lineage>
        <taxon>Bacteria</taxon>
        <taxon>Pseudomonadati</taxon>
        <taxon>Myxococcota</taxon>
        <taxon>Myxococcia</taxon>
        <taxon>Myxococcales</taxon>
        <taxon>Cystobacterineae</taxon>
        <taxon>Myxococcaceae</taxon>
        <taxon>Myxococcus</taxon>
    </lineage>
</organism>
<dbReference type="GO" id="GO:0003841">
    <property type="term" value="F:1-acylglycerol-3-phosphate O-acyltransferase activity"/>
    <property type="evidence" value="ECO:0007669"/>
    <property type="project" value="UniProtKB-UniRule"/>
</dbReference>
<protein>
    <recommendedName>
        <fullName evidence="7 18">1-acyl-sn-glycerol-3-phosphate acyltransferase</fullName>
        <ecNumber evidence="6 18">2.3.1.51</ecNumber>
    </recommendedName>
</protein>
<dbReference type="SUPFAM" id="SSF69593">
    <property type="entry name" value="Glycerol-3-phosphate (1)-acyltransferase"/>
    <property type="match status" value="1"/>
</dbReference>
<comment type="function">
    <text evidence="17">Converts lysophosphatidic acid (LPA) into phosphatidic acid by incorporating acyl moiety at the 2 position.</text>
</comment>
<keyword evidence="14 18" id="KW-0594">Phospholipid biosynthesis</keyword>
<evidence type="ECO:0000256" key="11">
    <source>
        <dbReference type="ARBA" id="ARBA00022679"/>
    </source>
</evidence>
<comment type="catalytic activity">
    <reaction evidence="1 18">
        <text>a 1-acyl-sn-glycero-3-phosphate + an acyl-CoA = a 1,2-diacyl-sn-glycero-3-phosphate + CoA</text>
        <dbReference type="Rhea" id="RHEA:19709"/>
        <dbReference type="ChEBI" id="CHEBI:57287"/>
        <dbReference type="ChEBI" id="CHEBI:57970"/>
        <dbReference type="ChEBI" id="CHEBI:58342"/>
        <dbReference type="ChEBI" id="CHEBI:58608"/>
        <dbReference type="EC" id="2.3.1.51"/>
    </reaction>
</comment>
<evidence type="ECO:0000256" key="15">
    <source>
        <dbReference type="ARBA" id="ARBA00023264"/>
    </source>
</evidence>
<dbReference type="RefSeq" id="WP_015351698.1">
    <property type="nucleotide sequence ID" value="NC_020126.1"/>
</dbReference>
<comment type="domain">
    <text evidence="18">The HXXXXD motif is essential for acyltransferase activity and may constitute the binding site for the phosphate moiety of the glycerol-3-phosphate.</text>
</comment>
<keyword evidence="8" id="KW-1003">Cell membrane</keyword>
<evidence type="ECO:0000256" key="13">
    <source>
        <dbReference type="ARBA" id="ARBA00023136"/>
    </source>
</evidence>
<evidence type="ECO:0000313" key="20">
    <source>
        <dbReference type="EMBL" id="AGC47443.1"/>
    </source>
</evidence>
<dbReference type="KEGG" id="msd:MYSTI_06170"/>
<evidence type="ECO:0000259" key="19">
    <source>
        <dbReference type="SMART" id="SM00563"/>
    </source>
</evidence>
<dbReference type="GO" id="GO:0016024">
    <property type="term" value="P:CDP-diacylglycerol biosynthetic process"/>
    <property type="evidence" value="ECO:0007669"/>
    <property type="project" value="UniProtKB-UniPathway"/>
</dbReference>
<dbReference type="PATRIC" id="fig|1278073.3.peg.6258"/>
<proteinExistence type="inferred from homology"/>
<dbReference type="EC" id="2.3.1.51" evidence="6 18"/>
<evidence type="ECO:0000256" key="1">
    <source>
        <dbReference type="ARBA" id="ARBA00001141"/>
    </source>
</evidence>
<dbReference type="PANTHER" id="PTHR10434:SF59">
    <property type="entry name" value="1-ACYL-SN-GLYCEROL-3-PHOSPHATE ACYLTRANSFERASE"/>
    <property type="match status" value="1"/>
</dbReference>
<evidence type="ECO:0000256" key="16">
    <source>
        <dbReference type="ARBA" id="ARBA00023315"/>
    </source>
</evidence>
<dbReference type="AlphaFoldDB" id="L7UHG8"/>
<dbReference type="STRING" id="1278073.MYSTI_06170"/>
<reference evidence="20 21" key="1">
    <citation type="journal article" date="2013" name="Genome Announc.">
        <title>Complete genome sequence of Myxococcus stipitatus strain DSM 14675, a fruiting myxobacterium.</title>
        <authorList>
            <person name="Huntley S."/>
            <person name="Kneip S."/>
            <person name="Treuner-Lange A."/>
            <person name="Sogaard-Andersen L."/>
        </authorList>
    </citation>
    <scope>NUCLEOTIDE SEQUENCE [LARGE SCALE GENOMIC DNA]</scope>
    <source>
        <strain evidence="21">DSM 14675 / JCM 12634 / Mx s8</strain>
    </source>
</reference>
<evidence type="ECO:0000256" key="6">
    <source>
        <dbReference type="ARBA" id="ARBA00013211"/>
    </source>
</evidence>
<keyword evidence="13" id="KW-0472">Membrane</keyword>
<keyword evidence="21" id="KW-1185">Reference proteome</keyword>
<keyword evidence="9 18" id="KW-0444">Lipid biosynthesis</keyword>
<dbReference type="eggNOG" id="COG0204">
    <property type="taxonomic scope" value="Bacteria"/>
</dbReference>
<dbReference type="SMART" id="SM00563">
    <property type="entry name" value="PlsC"/>
    <property type="match status" value="1"/>
</dbReference>
<dbReference type="CDD" id="cd07989">
    <property type="entry name" value="LPLAT_AGPAT-like"/>
    <property type="match status" value="1"/>
</dbReference>
<dbReference type="OrthoDB" id="9809618at2"/>
<sequence>MIRDIVRTAFAGVSAVGLTGVFSSVVSALSLGGAHREADKALRLWARGVLGAAGVRHEAVGLENIPTEGHVVFVCNHQSHYDAPLHLAYVEKHTRYVAKAELFKIPVFGAALRRAGNIPVARSGGSEDRGRMEEAVSALRERVSVLFFSEGTRSDDGRLRPFKKGAAALAIQAGVPVVPMAVSGTRLILPKGGRAVRWGQRVSLVVGKPIPTKDLTLQDRDALTRELEDAVAQLYSEACMRSGDVPT</sequence>
<evidence type="ECO:0000256" key="2">
    <source>
        <dbReference type="ARBA" id="ARBA00004417"/>
    </source>
</evidence>
<evidence type="ECO:0000256" key="4">
    <source>
        <dbReference type="ARBA" id="ARBA00005189"/>
    </source>
</evidence>
<evidence type="ECO:0000256" key="10">
    <source>
        <dbReference type="ARBA" id="ARBA00022519"/>
    </source>
</evidence>
<keyword evidence="12 18" id="KW-0443">Lipid metabolism</keyword>
<evidence type="ECO:0000256" key="8">
    <source>
        <dbReference type="ARBA" id="ARBA00022475"/>
    </source>
</evidence>
<accession>L7UHG8</accession>